<dbReference type="PANTHER" id="PTHR40078">
    <property type="entry name" value="INTEGRAL MEMBRANE PROTEIN-RELATED"/>
    <property type="match status" value="1"/>
</dbReference>
<dbReference type="InterPro" id="IPR038750">
    <property type="entry name" value="YczE/YyaS-like"/>
</dbReference>
<dbReference type="RefSeq" id="WP_263592677.1">
    <property type="nucleotide sequence ID" value="NZ_CP107020.1"/>
</dbReference>
<keyword evidence="1" id="KW-0472">Membrane</keyword>
<dbReference type="EMBL" id="CP107020">
    <property type="protein sequence ID" value="UYG15463.1"/>
    <property type="molecule type" value="Genomic_DNA"/>
</dbReference>
<dbReference type="PANTHER" id="PTHR40078:SF1">
    <property type="entry name" value="INTEGRAL MEMBRANE PROTEIN"/>
    <property type="match status" value="1"/>
</dbReference>
<dbReference type="Pfam" id="PF19700">
    <property type="entry name" value="DUF6198"/>
    <property type="match status" value="1"/>
</dbReference>
<keyword evidence="3" id="KW-1185">Reference proteome</keyword>
<feature type="transmembrane region" description="Helical" evidence="1">
    <location>
        <begin position="64"/>
        <end position="85"/>
    </location>
</feature>
<name>A0ABY6FYG4_9MICO</name>
<organism evidence="2 3">
    <name type="scientific">Brachybacterium huguangmaarense</name>
    <dbReference type="NCBI Taxonomy" id="1652028"/>
    <lineage>
        <taxon>Bacteria</taxon>
        <taxon>Bacillati</taxon>
        <taxon>Actinomycetota</taxon>
        <taxon>Actinomycetes</taxon>
        <taxon>Micrococcales</taxon>
        <taxon>Dermabacteraceae</taxon>
        <taxon>Brachybacterium</taxon>
    </lineage>
</organism>
<proteinExistence type="predicted"/>
<evidence type="ECO:0000313" key="3">
    <source>
        <dbReference type="Proteomes" id="UP001164305"/>
    </source>
</evidence>
<feature type="transmembrane region" description="Helical" evidence="1">
    <location>
        <begin position="119"/>
        <end position="142"/>
    </location>
</feature>
<feature type="transmembrane region" description="Helical" evidence="1">
    <location>
        <begin position="6"/>
        <end position="26"/>
    </location>
</feature>
<reference evidence="2" key="1">
    <citation type="submission" date="2022-10" db="EMBL/GenBank/DDBJ databases">
        <title>Whole-Genome Sequencing of Brachybacterium huguangmaarense BRM-3, Isolated from Betula schmidtii.</title>
        <authorList>
            <person name="Haam D."/>
        </authorList>
    </citation>
    <scope>NUCLEOTIDE SEQUENCE</scope>
    <source>
        <strain evidence="2">BRM-3</strain>
    </source>
</reference>
<feature type="transmembrane region" description="Helical" evidence="1">
    <location>
        <begin position="38"/>
        <end position="58"/>
    </location>
</feature>
<evidence type="ECO:0000256" key="1">
    <source>
        <dbReference type="SAM" id="Phobius"/>
    </source>
</evidence>
<evidence type="ECO:0000313" key="2">
    <source>
        <dbReference type="EMBL" id="UYG15463.1"/>
    </source>
</evidence>
<dbReference type="Proteomes" id="UP001164305">
    <property type="component" value="Chromosome"/>
</dbReference>
<accession>A0ABY6FYG4</accession>
<protein>
    <submittedName>
        <fullName evidence="2">YitT family protein</fullName>
    </submittedName>
</protein>
<keyword evidence="1" id="KW-0812">Transmembrane</keyword>
<sequence length="171" mass="18940">MSDQIGWSLGAYQLLSNVVLFIPMLIWGRRYIGIGSIFNMLLTGFAIDLFSALLGPALPEDRSLLSMTVFFAIGIVVFAFGASAYMTADVGMAPYDALAPMIVDRTRWEYRRVRVPQDVLFVILAVVFRGAVGFGTVMTAFFNGSLIQYFSERVHGPVLVRLTGERAEERA</sequence>
<keyword evidence="1" id="KW-1133">Transmembrane helix</keyword>
<gene>
    <name evidence="2" type="ORF">BRM3_07315</name>
</gene>